<dbReference type="EMBL" id="JACOPP010000001">
    <property type="protein sequence ID" value="MBC5732340.1"/>
    <property type="molecule type" value="Genomic_DNA"/>
</dbReference>
<gene>
    <name evidence="2" type="ORF">H8S57_01185</name>
</gene>
<dbReference type="PROSITE" id="PS51257">
    <property type="entry name" value="PROKAR_LIPOPROTEIN"/>
    <property type="match status" value="1"/>
</dbReference>
<dbReference type="SUPFAM" id="SSF69318">
    <property type="entry name" value="Integrin alpha N-terminal domain"/>
    <property type="match status" value="1"/>
</dbReference>
<proteinExistence type="predicted"/>
<feature type="signal peptide" evidence="1">
    <location>
        <begin position="1"/>
        <end position="25"/>
    </location>
</feature>
<feature type="chain" id="PRO_5035197967" description="VCBS repeat-containing protein" evidence="1">
    <location>
        <begin position="26"/>
        <end position="453"/>
    </location>
</feature>
<organism evidence="2 3">
    <name type="scientific">Lawsonibacter hominis</name>
    <dbReference type="NCBI Taxonomy" id="2763053"/>
    <lineage>
        <taxon>Bacteria</taxon>
        <taxon>Bacillati</taxon>
        <taxon>Bacillota</taxon>
        <taxon>Clostridia</taxon>
        <taxon>Eubacteriales</taxon>
        <taxon>Oscillospiraceae</taxon>
        <taxon>Lawsonibacter</taxon>
    </lineage>
</organism>
<evidence type="ECO:0000313" key="3">
    <source>
        <dbReference type="Proteomes" id="UP000661435"/>
    </source>
</evidence>
<name>A0A8J6JCM6_9FIRM</name>
<dbReference type="InterPro" id="IPR028994">
    <property type="entry name" value="Integrin_alpha_N"/>
</dbReference>
<dbReference type="AlphaFoldDB" id="A0A8J6JCM6"/>
<reference evidence="2" key="1">
    <citation type="submission" date="2020-08" db="EMBL/GenBank/DDBJ databases">
        <title>Genome public.</title>
        <authorList>
            <person name="Liu C."/>
            <person name="Sun Q."/>
        </authorList>
    </citation>
    <scope>NUCLEOTIDE SEQUENCE</scope>
    <source>
        <strain evidence="2">NSJ-51</strain>
    </source>
</reference>
<keyword evidence="3" id="KW-1185">Reference proteome</keyword>
<protein>
    <recommendedName>
        <fullName evidence="4">VCBS repeat-containing protein</fullName>
    </recommendedName>
</protein>
<evidence type="ECO:0000256" key="1">
    <source>
        <dbReference type="SAM" id="SignalP"/>
    </source>
</evidence>
<sequence length="453" mass="50950">MKKHGLRLCLTTGLLLLLTGCFSQSVDELYAPPRAPDDYLKLDDKINEVLNQGGEYAAPLSGELTQKVQLQDLDGDGNMEAIAFFRVSTDERPLKIYIYRQTEEDYEVAAIIEGTGTAINSVSYVDLDDSPSKEIVVSWQMYEKTHALGIYSIDRYEVVELVRTDYTDFCLFDLDGDSQRELIVLQTGVNDEDNRAELYNFQEGVLELESSAPLSRNVTGLADGGIKTGYLRDRVPALFIPSYYKGENGLITDIFAWRSGRIENITLNREGESENTIRLYTQVSGTDINGDGVMELTAPYALPDPNSTSAAVNFWAIRWRQFDVNGTAWPVFTTYHNVRDGWYFILPDEWENKITISRSDLASSGERAVVFSYWEGGAAVDPAPFLVIYQLTGDNRYMRANMTGRFRLHTGAEDDSETLYAARFVDCDWDCGLDETGVQENFALIVSDWSVTT</sequence>
<evidence type="ECO:0000313" key="2">
    <source>
        <dbReference type="EMBL" id="MBC5732340.1"/>
    </source>
</evidence>
<keyword evidence="1" id="KW-0732">Signal</keyword>
<accession>A0A8J6JCM6</accession>
<dbReference type="RefSeq" id="WP_186906239.1">
    <property type="nucleotide sequence ID" value="NZ_JACOPP010000001.1"/>
</dbReference>
<evidence type="ECO:0008006" key="4">
    <source>
        <dbReference type="Google" id="ProtNLM"/>
    </source>
</evidence>
<comment type="caution">
    <text evidence="2">The sequence shown here is derived from an EMBL/GenBank/DDBJ whole genome shotgun (WGS) entry which is preliminary data.</text>
</comment>
<dbReference type="Proteomes" id="UP000661435">
    <property type="component" value="Unassembled WGS sequence"/>
</dbReference>